<evidence type="ECO:0000313" key="4">
    <source>
        <dbReference type="Proteomes" id="UP001596099"/>
    </source>
</evidence>
<protein>
    <submittedName>
        <fullName evidence="3">LLM class flavin-dependent oxidoreductase</fullName>
        <ecNumber evidence="3">1.-.-.-</ecNumber>
    </submittedName>
</protein>
<dbReference type="InterPro" id="IPR050564">
    <property type="entry name" value="F420-G6PD/mer"/>
</dbReference>
<reference evidence="3 4" key="1">
    <citation type="journal article" date="2019" name="Int. J. Syst. Evol. Microbiol.">
        <title>The Global Catalogue of Microorganisms (GCM) 10K type strain sequencing project: providing services to taxonomists for standard genome sequencing and annotation.</title>
        <authorList>
            <consortium name="The Broad Institute Genomics Platform"/>
            <consortium name="The Broad Institute Genome Sequencing Center for Infectious Disease"/>
            <person name="Wu L."/>
            <person name="Ma J."/>
        </authorList>
    </citation>
    <scope>NUCLEOTIDE SEQUENCE [LARGE SCALE GENOMIC DNA]</scope>
    <source>
        <strain evidence="3 4">CGMCC 1.12543</strain>
    </source>
</reference>
<dbReference type="PANTHER" id="PTHR43244:SF1">
    <property type="entry name" value="5,10-METHYLENETETRAHYDROMETHANOPTERIN REDUCTASE"/>
    <property type="match status" value="1"/>
</dbReference>
<dbReference type="GO" id="GO:0016491">
    <property type="term" value="F:oxidoreductase activity"/>
    <property type="evidence" value="ECO:0007669"/>
    <property type="project" value="UniProtKB-KW"/>
</dbReference>
<feature type="domain" description="Luciferase-like" evidence="2">
    <location>
        <begin position="7"/>
        <end position="304"/>
    </location>
</feature>
<dbReference type="CDD" id="cd01097">
    <property type="entry name" value="Tetrahydromethanopterin_reductase"/>
    <property type="match status" value="1"/>
</dbReference>
<dbReference type="Proteomes" id="UP001596099">
    <property type="component" value="Unassembled WGS sequence"/>
</dbReference>
<name>A0ABD5RSG9_9EURY</name>
<gene>
    <name evidence="3" type="ORF">ACFPYI_19275</name>
</gene>
<keyword evidence="1 3" id="KW-0560">Oxidoreductase</keyword>
<accession>A0ABD5RSG9</accession>
<dbReference type="Pfam" id="PF00296">
    <property type="entry name" value="Bac_luciferase"/>
    <property type="match status" value="1"/>
</dbReference>
<sequence>MRANGLTLGGDAPEDIVEYVELAENAGLETYWQGESWGRSSVPTMTRLLERTASIDVCSGIFNVYTRSPALVAMTANTLADLSDGRFRVGLGMSGPAVIENFHGAEFDEPLRRTREYVEIVRAYLSGDRVEYDGELFDLSGFALDVERTYDCPIYVAAMGEVNRQLTGEFADGWIPLLLPNTAVGDALEAVERGTDRGDRSLADVDIAPWVPTCISETDPEAAEGAVRSMIAFYVGAMGDYYAQMVANFGFEEEAEAIQDGWKADTQAGAEDAVTDEMVSAIGACGTPEQAAESFERFVDAGADSPVAYLPSRWASDDVVRETITQLQ</sequence>
<dbReference type="SUPFAM" id="SSF51679">
    <property type="entry name" value="Bacterial luciferase-like"/>
    <property type="match status" value="1"/>
</dbReference>
<dbReference type="PANTHER" id="PTHR43244">
    <property type="match status" value="1"/>
</dbReference>
<evidence type="ECO:0000256" key="1">
    <source>
        <dbReference type="ARBA" id="ARBA00023002"/>
    </source>
</evidence>
<evidence type="ECO:0000313" key="3">
    <source>
        <dbReference type="EMBL" id="MFC5973476.1"/>
    </source>
</evidence>
<proteinExistence type="predicted"/>
<dbReference type="Gene3D" id="3.20.20.30">
    <property type="entry name" value="Luciferase-like domain"/>
    <property type="match status" value="1"/>
</dbReference>
<dbReference type="EC" id="1.-.-.-" evidence="3"/>
<dbReference type="RefSeq" id="WP_247420278.1">
    <property type="nucleotide sequence ID" value="NZ_JALLGW010000003.1"/>
</dbReference>
<comment type="caution">
    <text evidence="3">The sequence shown here is derived from an EMBL/GenBank/DDBJ whole genome shotgun (WGS) entry which is preliminary data.</text>
</comment>
<dbReference type="InterPro" id="IPR036661">
    <property type="entry name" value="Luciferase-like_sf"/>
</dbReference>
<evidence type="ECO:0000259" key="2">
    <source>
        <dbReference type="Pfam" id="PF00296"/>
    </source>
</evidence>
<dbReference type="AlphaFoldDB" id="A0ABD5RSG9"/>
<keyword evidence="4" id="KW-1185">Reference proteome</keyword>
<organism evidence="3 4">
    <name type="scientific">Halomarina salina</name>
    <dbReference type="NCBI Taxonomy" id="1872699"/>
    <lineage>
        <taxon>Archaea</taxon>
        <taxon>Methanobacteriati</taxon>
        <taxon>Methanobacteriota</taxon>
        <taxon>Stenosarchaea group</taxon>
        <taxon>Halobacteria</taxon>
        <taxon>Halobacteriales</taxon>
        <taxon>Natronomonadaceae</taxon>
        <taxon>Halomarina</taxon>
    </lineage>
</organism>
<dbReference type="EMBL" id="JBHSQH010000002">
    <property type="protein sequence ID" value="MFC5973476.1"/>
    <property type="molecule type" value="Genomic_DNA"/>
</dbReference>
<dbReference type="InterPro" id="IPR011251">
    <property type="entry name" value="Luciferase-like_dom"/>
</dbReference>